<feature type="compositionally biased region" description="Basic and acidic residues" evidence="1">
    <location>
        <begin position="1"/>
        <end position="14"/>
    </location>
</feature>
<keyword evidence="3" id="KW-1185">Reference proteome</keyword>
<evidence type="ECO:0000313" key="3">
    <source>
        <dbReference type="Proteomes" id="UP000314294"/>
    </source>
</evidence>
<name>A0A4Z2FVX6_9TELE</name>
<proteinExistence type="predicted"/>
<organism evidence="2 3">
    <name type="scientific">Liparis tanakae</name>
    <name type="common">Tanaka's snailfish</name>
    <dbReference type="NCBI Taxonomy" id="230148"/>
    <lineage>
        <taxon>Eukaryota</taxon>
        <taxon>Metazoa</taxon>
        <taxon>Chordata</taxon>
        <taxon>Craniata</taxon>
        <taxon>Vertebrata</taxon>
        <taxon>Euteleostomi</taxon>
        <taxon>Actinopterygii</taxon>
        <taxon>Neopterygii</taxon>
        <taxon>Teleostei</taxon>
        <taxon>Neoteleostei</taxon>
        <taxon>Acanthomorphata</taxon>
        <taxon>Eupercaria</taxon>
        <taxon>Perciformes</taxon>
        <taxon>Cottioidei</taxon>
        <taxon>Cottales</taxon>
        <taxon>Liparidae</taxon>
        <taxon>Liparis</taxon>
    </lineage>
</organism>
<dbReference type="Proteomes" id="UP000314294">
    <property type="component" value="Unassembled WGS sequence"/>
</dbReference>
<dbReference type="EMBL" id="SRLO01000869">
    <property type="protein sequence ID" value="TNN45060.1"/>
    <property type="molecule type" value="Genomic_DNA"/>
</dbReference>
<feature type="region of interest" description="Disordered" evidence="1">
    <location>
        <begin position="1"/>
        <end position="112"/>
    </location>
</feature>
<reference evidence="2 3" key="1">
    <citation type="submission" date="2019-03" db="EMBL/GenBank/DDBJ databases">
        <title>First draft genome of Liparis tanakae, snailfish: a comprehensive survey of snailfish specific genes.</title>
        <authorList>
            <person name="Kim W."/>
            <person name="Song I."/>
            <person name="Jeong J.-H."/>
            <person name="Kim D."/>
            <person name="Kim S."/>
            <person name="Ryu S."/>
            <person name="Song J.Y."/>
            <person name="Lee S.K."/>
        </authorList>
    </citation>
    <scope>NUCLEOTIDE SEQUENCE [LARGE SCALE GENOMIC DNA]</scope>
    <source>
        <tissue evidence="2">Muscle</tissue>
    </source>
</reference>
<protein>
    <submittedName>
        <fullName evidence="2">Uncharacterized protein</fullName>
    </submittedName>
</protein>
<sequence length="112" mass="12371">MRDCTARAPEETAPTHESPPTSFHHYESPPPRVVTATSLYPHKSSRVSTPTSLHPHKSPPPRVSTPTSLYPHKSSRVSTPTTERDKLFSSRRQPAACCKRSSTARNVGLVSR</sequence>
<comment type="caution">
    <text evidence="2">The sequence shown here is derived from an EMBL/GenBank/DDBJ whole genome shotgun (WGS) entry which is preliminary data.</text>
</comment>
<gene>
    <name evidence="2" type="ORF">EYF80_044731</name>
</gene>
<dbReference type="AlphaFoldDB" id="A0A4Z2FVX6"/>
<evidence type="ECO:0000256" key="1">
    <source>
        <dbReference type="SAM" id="MobiDB-lite"/>
    </source>
</evidence>
<accession>A0A4Z2FVX6</accession>
<evidence type="ECO:0000313" key="2">
    <source>
        <dbReference type="EMBL" id="TNN45060.1"/>
    </source>
</evidence>